<sequence length="48" mass="5940">MADYSQQFLDQLIRKARMSRRVNARFIMRQQLRARRGKQIPRRMKVFS</sequence>
<dbReference type="Proteomes" id="UP001629235">
    <property type="component" value="Unassembled WGS sequence"/>
</dbReference>
<evidence type="ECO:0000313" key="2">
    <source>
        <dbReference type="Proteomes" id="UP001629235"/>
    </source>
</evidence>
<protein>
    <submittedName>
        <fullName evidence="1">Uncharacterized protein</fullName>
    </submittedName>
</protein>
<evidence type="ECO:0000313" key="1">
    <source>
        <dbReference type="EMBL" id="MFM0101975.1"/>
    </source>
</evidence>
<comment type="caution">
    <text evidence="1">The sequence shown here is derived from an EMBL/GenBank/DDBJ whole genome shotgun (WGS) entry which is preliminary data.</text>
</comment>
<proteinExistence type="predicted"/>
<gene>
    <name evidence="1" type="ORF">PQR01_00305</name>
</gene>
<accession>A0ACC7N2V5</accession>
<name>A0ACC7N2V5_9BURK</name>
<reference evidence="1 2" key="1">
    <citation type="journal article" date="2024" name="Chem. Sci.">
        <title>Discovery of megapolipeptins by genome mining of a Burkholderiales bacteria collection.</title>
        <authorList>
            <person name="Paulo B.S."/>
            <person name="Recchia M.J.J."/>
            <person name="Lee S."/>
            <person name="Fergusson C.H."/>
            <person name="Romanowski S.B."/>
            <person name="Hernandez A."/>
            <person name="Krull N."/>
            <person name="Liu D.Y."/>
            <person name="Cavanagh H."/>
            <person name="Bos A."/>
            <person name="Gray C.A."/>
            <person name="Murphy B.T."/>
            <person name="Linington R.G."/>
            <person name="Eustaquio A.S."/>
        </authorList>
    </citation>
    <scope>NUCLEOTIDE SEQUENCE [LARGE SCALE GENOMIC DNA]</scope>
    <source>
        <strain evidence="1 2">RL18-126-BIB-B</strain>
    </source>
</reference>
<dbReference type="EMBL" id="JAQQDW010000001">
    <property type="protein sequence ID" value="MFM0101975.1"/>
    <property type="molecule type" value="Genomic_DNA"/>
</dbReference>
<organism evidence="1 2">
    <name type="scientific">Paraburkholderia rhynchosiae</name>
    <dbReference type="NCBI Taxonomy" id="487049"/>
    <lineage>
        <taxon>Bacteria</taxon>
        <taxon>Pseudomonadati</taxon>
        <taxon>Pseudomonadota</taxon>
        <taxon>Betaproteobacteria</taxon>
        <taxon>Burkholderiales</taxon>
        <taxon>Burkholderiaceae</taxon>
        <taxon>Paraburkholderia</taxon>
    </lineage>
</organism>
<keyword evidence="2" id="KW-1185">Reference proteome</keyword>